<keyword evidence="8" id="KW-1185">Reference proteome</keyword>
<dbReference type="InterPro" id="IPR007219">
    <property type="entry name" value="XnlR_reg_dom"/>
</dbReference>
<protein>
    <submittedName>
        <fullName evidence="7">Transcriptional activator acu-15</fullName>
    </submittedName>
</protein>
<evidence type="ECO:0000256" key="5">
    <source>
        <dbReference type="SAM" id="MobiDB-lite"/>
    </source>
</evidence>
<dbReference type="GO" id="GO:0006351">
    <property type="term" value="P:DNA-templated transcription"/>
    <property type="evidence" value="ECO:0007669"/>
    <property type="project" value="InterPro"/>
</dbReference>
<dbReference type="GO" id="GO:0003677">
    <property type="term" value="F:DNA binding"/>
    <property type="evidence" value="ECO:0007669"/>
    <property type="project" value="UniProtKB-KW"/>
</dbReference>
<comment type="caution">
    <text evidence="7">The sequence shown here is derived from an EMBL/GenBank/DDBJ whole genome shotgun (WGS) entry which is preliminary data.</text>
</comment>
<dbReference type="InterPro" id="IPR051127">
    <property type="entry name" value="Fungal_SecMet_Regulators"/>
</dbReference>
<dbReference type="PANTHER" id="PTHR47424">
    <property type="entry name" value="REGULATORY PROTEIN GAL4"/>
    <property type="match status" value="1"/>
</dbReference>
<evidence type="ECO:0000256" key="1">
    <source>
        <dbReference type="ARBA" id="ARBA00023015"/>
    </source>
</evidence>
<organism evidence="7 8">
    <name type="scientific">Fusarium beomiforme</name>
    <dbReference type="NCBI Taxonomy" id="44412"/>
    <lineage>
        <taxon>Eukaryota</taxon>
        <taxon>Fungi</taxon>
        <taxon>Dikarya</taxon>
        <taxon>Ascomycota</taxon>
        <taxon>Pezizomycotina</taxon>
        <taxon>Sordariomycetes</taxon>
        <taxon>Hypocreomycetidae</taxon>
        <taxon>Hypocreales</taxon>
        <taxon>Nectriaceae</taxon>
        <taxon>Fusarium</taxon>
        <taxon>Fusarium burgessii species complex</taxon>
    </lineage>
</organism>
<evidence type="ECO:0000256" key="2">
    <source>
        <dbReference type="ARBA" id="ARBA00023125"/>
    </source>
</evidence>
<dbReference type="OrthoDB" id="424974at2759"/>
<evidence type="ECO:0000256" key="3">
    <source>
        <dbReference type="ARBA" id="ARBA00023163"/>
    </source>
</evidence>
<name>A0A9P5A735_9HYPO</name>
<feature type="compositionally biased region" description="Polar residues" evidence="5">
    <location>
        <begin position="1"/>
        <end position="10"/>
    </location>
</feature>
<accession>A0A9P5A735</accession>
<dbReference type="GO" id="GO:0008270">
    <property type="term" value="F:zinc ion binding"/>
    <property type="evidence" value="ECO:0007669"/>
    <property type="project" value="InterPro"/>
</dbReference>
<dbReference type="EMBL" id="PVQB02000897">
    <property type="protein sequence ID" value="KAF4333153.1"/>
    <property type="molecule type" value="Genomic_DNA"/>
</dbReference>
<feature type="domain" description="Xylanolytic transcriptional activator regulatory" evidence="6">
    <location>
        <begin position="280"/>
        <end position="354"/>
    </location>
</feature>
<keyword evidence="3" id="KW-0804">Transcription</keyword>
<evidence type="ECO:0000313" key="7">
    <source>
        <dbReference type="EMBL" id="KAF4333153.1"/>
    </source>
</evidence>
<keyword evidence="2" id="KW-0238">DNA-binding</keyword>
<dbReference type="CDD" id="cd12148">
    <property type="entry name" value="fungal_TF_MHR"/>
    <property type="match status" value="1"/>
</dbReference>
<dbReference type="PANTHER" id="PTHR47424:SF3">
    <property type="entry name" value="REGULATORY PROTEIN GAL4"/>
    <property type="match status" value="1"/>
</dbReference>
<feature type="region of interest" description="Disordered" evidence="5">
    <location>
        <begin position="1"/>
        <end position="21"/>
    </location>
</feature>
<keyword evidence="4" id="KW-0539">Nucleus</keyword>
<keyword evidence="1" id="KW-0805">Transcription regulation</keyword>
<evidence type="ECO:0000313" key="8">
    <source>
        <dbReference type="Proteomes" id="UP000730481"/>
    </source>
</evidence>
<sequence length="627" mass="71808">MSYHESQGTFSRRHGLNDEDGHDGTRLGAIHELRDAIDCYENLVHRILSKKKQDHFDSKELHKTVKDRAKKALDRVVSITDSRAGNIDSISDLDQVSHLRPSQNQHRYLGEVSDIHFFNLVKGFLQTQDLSNLKQHFDSYEQDGEIWETNDGSNEPTALPGLIETRELVEVYFSTIHIAYPFIPQFPFMAVWDEFQSLAREDRTPTDATDLAILYVICAIGSYYTSFPGRDSDLRTRHERYYQHAMTLAAATARHRSIHQVSLLLVQCFYLLAVCKTDSCWTTLGQAVRIAQSIGLHMESPYSKSYSATELERRRRIWYSIYVLDRLLSLQLGRPPAIHDEDCSVALPSRHADNEIDWASNTIEPAEEGPSAGDYFIAVIAFSHIVGCVLRDIYGPAQVRPTPEMMLSTQTLDRRLVEWRLNLPRKLRFDLGHALDQNITFRRQRNMLAIKFHHLRALIHRPYLCYPILRQLDDPSIGLPQVDWPLSGLFEKTCVDEARQTARLLHHVSDKQDLVQEFPWWQMISCLICAGSILLVSSIFSQQPPDDPSEYDTEGLRDDAKTCLKIFEALSSNSRSAGIARDMIRGLEQCGTDWRNAWKISGVSFDNRKKRGFSTLKVSDLDEQNIA</sequence>
<reference evidence="7" key="1">
    <citation type="journal article" date="2017" name="Mycologia">
        <title>Fusarium algeriense, sp. nov., a novel toxigenic crown rot pathogen of durum wheat from Algeria is nested in the Fusarium burgessii species complex.</title>
        <authorList>
            <person name="Laraba I."/>
            <person name="Keddad A."/>
            <person name="Boureghda H."/>
            <person name="Abdallah N."/>
            <person name="Vaughan M.M."/>
            <person name="Proctor R.H."/>
            <person name="Busman M."/>
            <person name="O'Donnell K."/>
        </authorList>
    </citation>
    <scope>NUCLEOTIDE SEQUENCE</scope>
    <source>
        <strain evidence="7">NRRL 25174</strain>
    </source>
</reference>
<dbReference type="AlphaFoldDB" id="A0A9P5A735"/>
<gene>
    <name evidence="7" type="ORF">FBEOM_13043</name>
</gene>
<dbReference type="Pfam" id="PF04082">
    <property type="entry name" value="Fungal_trans"/>
    <property type="match status" value="1"/>
</dbReference>
<evidence type="ECO:0000259" key="6">
    <source>
        <dbReference type="SMART" id="SM00906"/>
    </source>
</evidence>
<reference evidence="7" key="2">
    <citation type="submission" date="2020-02" db="EMBL/GenBank/DDBJ databases">
        <title>Identification and distribution of gene clusters putatively required for synthesis of sphingolipid metabolism inhibitors in phylogenetically diverse species of the filamentous fungus Fusarium.</title>
        <authorList>
            <person name="Kim H.-S."/>
            <person name="Busman M."/>
            <person name="Brown D.W."/>
            <person name="Divon H."/>
            <person name="Uhlig S."/>
            <person name="Proctor R.H."/>
        </authorList>
    </citation>
    <scope>NUCLEOTIDE SEQUENCE</scope>
    <source>
        <strain evidence="7">NRRL 25174</strain>
    </source>
</reference>
<proteinExistence type="predicted"/>
<dbReference type="SMART" id="SM00906">
    <property type="entry name" value="Fungal_trans"/>
    <property type="match status" value="1"/>
</dbReference>
<dbReference type="Proteomes" id="UP000730481">
    <property type="component" value="Unassembled WGS sequence"/>
</dbReference>
<evidence type="ECO:0000256" key="4">
    <source>
        <dbReference type="ARBA" id="ARBA00023242"/>
    </source>
</evidence>